<feature type="region of interest" description="Disordered" evidence="6">
    <location>
        <begin position="145"/>
        <end position="164"/>
    </location>
</feature>
<dbReference type="KEGG" id="dpl:KGM_200679"/>
<organism evidence="8 9">
    <name type="scientific">Danaus plexippus plexippus</name>
    <dbReference type="NCBI Taxonomy" id="278856"/>
    <lineage>
        <taxon>Eukaryota</taxon>
        <taxon>Metazoa</taxon>
        <taxon>Ecdysozoa</taxon>
        <taxon>Arthropoda</taxon>
        <taxon>Hexapoda</taxon>
        <taxon>Insecta</taxon>
        <taxon>Pterygota</taxon>
        <taxon>Neoptera</taxon>
        <taxon>Endopterygota</taxon>
        <taxon>Lepidoptera</taxon>
        <taxon>Glossata</taxon>
        <taxon>Ditrysia</taxon>
        <taxon>Papilionoidea</taxon>
        <taxon>Nymphalidae</taxon>
        <taxon>Danainae</taxon>
        <taxon>Danaini</taxon>
        <taxon>Danaina</taxon>
        <taxon>Danaus</taxon>
        <taxon>Danaus</taxon>
    </lineage>
</organism>
<name>A0A212EYQ3_DANPL</name>
<sequence>MDPKLWLLVEYVEDQSAFSNYGVINTNNLIQHETDLHNGKVVFVRGKSNGARKAQILRISDSKRYVKDLKIMLERQDNQVKNVVSLCMNTIKEMKTGQMLLDSQEGRSLNALNRTCKLPEQVESSSTDSDCDEEIHRNLNLTKSMTKHHYQSKRPDSTPNGQISRLLNDKTIFNSRKPLKSSTPLPEKRVNDIIRLTFDQGTQTDPVQHPPINKIEQLEVVLRRLYGQFLALIADVQLKENQCAIGAAEKNYSESNVIKDFVNTDTQYLANPDLELDKNKARVLQVRRASAQTTNTGLSMVDNNTDMVSIGSGNVTVPARLWANMDWTSHTSATRQLLQAVFPRRVLATHSLTGKQSPAFVDKPPKQQLDPKLVDDIVSTVSERCSVPKRIVRSSITTKCTDEAKLYRNRMLQRKRDQRNPENISPLASSNESSNARD</sequence>
<dbReference type="EMBL" id="AGBW02011479">
    <property type="protein sequence ID" value="OWR46587.1"/>
    <property type="molecule type" value="Genomic_DNA"/>
</dbReference>
<dbReference type="GO" id="GO:0005634">
    <property type="term" value="C:nucleus"/>
    <property type="evidence" value="ECO:0007669"/>
    <property type="project" value="UniProtKB-SubCell"/>
</dbReference>
<evidence type="ECO:0000256" key="6">
    <source>
        <dbReference type="SAM" id="MobiDB-lite"/>
    </source>
</evidence>
<dbReference type="Pfam" id="PF10523">
    <property type="entry name" value="BEN"/>
    <property type="match status" value="1"/>
</dbReference>
<gene>
    <name evidence="8" type="ORF">KGM_200679</name>
</gene>
<dbReference type="eggNOG" id="ENOG502S4GE">
    <property type="taxonomic scope" value="Eukaryota"/>
</dbReference>
<keyword evidence="9" id="KW-1185">Reference proteome</keyword>
<dbReference type="Proteomes" id="UP000007151">
    <property type="component" value="Unassembled WGS sequence"/>
</dbReference>
<dbReference type="PANTHER" id="PTHR35346:SF1">
    <property type="entry name" value="BEN DOMAIN-CONTAINING PROTEIN 6"/>
    <property type="match status" value="1"/>
</dbReference>
<dbReference type="PANTHER" id="PTHR35346">
    <property type="entry name" value="BEN DOMAIN-CONTAINING PROTEIN 6"/>
    <property type="match status" value="1"/>
</dbReference>
<evidence type="ECO:0000313" key="8">
    <source>
        <dbReference type="EMBL" id="OWR46587.1"/>
    </source>
</evidence>
<dbReference type="InParanoid" id="A0A212EYQ3"/>
<protein>
    <recommendedName>
        <fullName evidence="7">BEN domain-containing protein</fullName>
    </recommendedName>
</protein>
<dbReference type="GO" id="GO:0045666">
    <property type="term" value="P:positive regulation of neuron differentiation"/>
    <property type="evidence" value="ECO:0007669"/>
    <property type="project" value="InterPro"/>
</dbReference>
<keyword evidence="3" id="KW-0805">Transcription regulation</keyword>
<dbReference type="InterPro" id="IPR018379">
    <property type="entry name" value="BEN_domain"/>
</dbReference>
<proteinExistence type="predicted"/>
<dbReference type="InterPro" id="IPR037496">
    <property type="entry name" value="BEND6-like"/>
</dbReference>
<dbReference type="SMART" id="SM01025">
    <property type="entry name" value="BEN"/>
    <property type="match status" value="1"/>
</dbReference>
<accession>A0A212EYQ3</accession>
<evidence type="ECO:0000313" key="9">
    <source>
        <dbReference type="Proteomes" id="UP000007151"/>
    </source>
</evidence>
<evidence type="ECO:0000259" key="7">
    <source>
        <dbReference type="PROSITE" id="PS51457"/>
    </source>
</evidence>
<dbReference type="GO" id="GO:0045746">
    <property type="term" value="P:negative regulation of Notch signaling pathway"/>
    <property type="evidence" value="ECO:0007669"/>
    <property type="project" value="InterPro"/>
</dbReference>
<dbReference type="PROSITE" id="PS51457">
    <property type="entry name" value="BEN"/>
    <property type="match status" value="1"/>
</dbReference>
<dbReference type="Gene3D" id="1.10.10.2590">
    <property type="entry name" value="BEN domain"/>
    <property type="match status" value="1"/>
</dbReference>
<evidence type="ECO:0000256" key="4">
    <source>
        <dbReference type="ARBA" id="ARBA00023163"/>
    </source>
</evidence>
<feature type="domain" description="BEN" evidence="7">
    <location>
        <begin position="311"/>
        <end position="407"/>
    </location>
</feature>
<evidence type="ECO:0000256" key="2">
    <source>
        <dbReference type="ARBA" id="ARBA00022491"/>
    </source>
</evidence>
<comment type="subcellular location">
    <subcellularLocation>
        <location evidence="1">Nucleus</location>
    </subcellularLocation>
</comment>
<dbReference type="GO" id="GO:0003677">
    <property type="term" value="F:DNA binding"/>
    <property type="evidence" value="ECO:0007669"/>
    <property type="project" value="InterPro"/>
</dbReference>
<evidence type="ECO:0000256" key="5">
    <source>
        <dbReference type="ARBA" id="ARBA00023242"/>
    </source>
</evidence>
<dbReference type="AlphaFoldDB" id="A0A212EYQ3"/>
<reference evidence="8 9" key="1">
    <citation type="journal article" date="2011" name="Cell">
        <title>The monarch butterfly genome yields insights into long-distance migration.</title>
        <authorList>
            <person name="Zhan S."/>
            <person name="Merlin C."/>
            <person name="Boore J.L."/>
            <person name="Reppert S.M."/>
        </authorList>
    </citation>
    <scope>NUCLEOTIDE SEQUENCE [LARGE SCALE GENOMIC DNA]</scope>
    <source>
        <strain evidence="8">F-2</strain>
    </source>
</reference>
<evidence type="ECO:0000256" key="3">
    <source>
        <dbReference type="ARBA" id="ARBA00023015"/>
    </source>
</evidence>
<keyword evidence="5" id="KW-0539">Nucleus</keyword>
<evidence type="ECO:0000256" key="1">
    <source>
        <dbReference type="ARBA" id="ARBA00004123"/>
    </source>
</evidence>
<keyword evidence="4" id="KW-0804">Transcription</keyword>
<feature type="region of interest" description="Disordered" evidence="6">
    <location>
        <begin position="409"/>
        <end position="438"/>
    </location>
</feature>
<feature type="compositionally biased region" description="Polar residues" evidence="6">
    <location>
        <begin position="421"/>
        <end position="438"/>
    </location>
</feature>
<dbReference type="GO" id="GO:0003714">
    <property type="term" value="F:transcription corepressor activity"/>
    <property type="evidence" value="ECO:0007669"/>
    <property type="project" value="InterPro"/>
</dbReference>
<keyword evidence="2" id="KW-0678">Repressor</keyword>
<comment type="caution">
    <text evidence="8">The sequence shown here is derived from an EMBL/GenBank/DDBJ whole genome shotgun (WGS) entry which is preliminary data.</text>
</comment>